<keyword evidence="1" id="KW-0812">Transmembrane</keyword>
<dbReference type="EMBL" id="QBKT01000001">
    <property type="protein sequence ID" value="PTX63838.1"/>
    <property type="molecule type" value="Genomic_DNA"/>
</dbReference>
<keyword evidence="1" id="KW-1133">Transmembrane helix</keyword>
<dbReference type="RefSeq" id="WP_146169699.1">
    <property type="nucleotide sequence ID" value="NZ_QBKT01000001.1"/>
</dbReference>
<feature type="transmembrane region" description="Helical" evidence="1">
    <location>
        <begin position="42"/>
        <end position="63"/>
    </location>
</feature>
<reference evidence="2 3" key="1">
    <citation type="submission" date="2018-04" db="EMBL/GenBank/DDBJ databases">
        <title>Genomic Encyclopedia of Archaeal and Bacterial Type Strains, Phase II (KMG-II): from individual species to whole genera.</title>
        <authorList>
            <person name="Goeker M."/>
        </authorList>
    </citation>
    <scope>NUCLEOTIDE SEQUENCE [LARGE SCALE GENOMIC DNA]</scope>
    <source>
        <strain evidence="2 3">DSM 25731</strain>
    </source>
</reference>
<sequence length="67" mass="7798">MIKPLFILLLALPFIYLGYKSLDLATYKRHRKSIYIVKEYPVFIIGCALFAIAGVIIINYRVLMDFL</sequence>
<evidence type="ECO:0000256" key="1">
    <source>
        <dbReference type="SAM" id="Phobius"/>
    </source>
</evidence>
<feature type="transmembrane region" description="Helical" evidence="1">
    <location>
        <begin position="6"/>
        <end position="22"/>
    </location>
</feature>
<proteinExistence type="predicted"/>
<protein>
    <submittedName>
        <fullName evidence="2">Uncharacterized protein</fullName>
    </submittedName>
</protein>
<name>A0A2T6C696_9FLAO</name>
<evidence type="ECO:0000313" key="3">
    <source>
        <dbReference type="Proteomes" id="UP000244090"/>
    </source>
</evidence>
<organism evidence="2 3">
    <name type="scientific">Kordia periserrulae</name>
    <dbReference type="NCBI Taxonomy" id="701523"/>
    <lineage>
        <taxon>Bacteria</taxon>
        <taxon>Pseudomonadati</taxon>
        <taxon>Bacteroidota</taxon>
        <taxon>Flavobacteriia</taxon>
        <taxon>Flavobacteriales</taxon>
        <taxon>Flavobacteriaceae</taxon>
        <taxon>Kordia</taxon>
    </lineage>
</organism>
<evidence type="ECO:0000313" key="2">
    <source>
        <dbReference type="EMBL" id="PTX63838.1"/>
    </source>
</evidence>
<keyword evidence="3" id="KW-1185">Reference proteome</keyword>
<dbReference type="Proteomes" id="UP000244090">
    <property type="component" value="Unassembled WGS sequence"/>
</dbReference>
<gene>
    <name evidence="2" type="ORF">C8N46_101446</name>
</gene>
<keyword evidence="1" id="KW-0472">Membrane</keyword>
<accession>A0A2T6C696</accession>
<dbReference type="OrthoDB" id="1454025at2"/>
<comment type="caution">
    <text evidence="2">The sequence shown here is derived from an EMBL/GenBank/DDBJ whole genome shotgun (WGS) entry which is preliminary data.</text>
</comment>
<dbReference type="AlphaFoldDB" id="A0A2T6C696"/>